<gene>
    <name evidence="1" type="ORF">K7X08_033570</name>
</gene>
<protein>
    <submittedName>
        <fullName evidence="1">Uncharacterized protein</fullName>
    </submittedName>
</protein>
<evidence type="ECO:0000313" key="2">
    <source>
        <dbReference type="Proteomes" id="UP001152561"/>
    </source>
</evidence>
<sequence length="184" mass="21081">MESSRKRIGLIKGKLVKSLYRATSKPSSAIQYGSSSNRVPNYPSECFDVNQMNRPSIVHHLNHHNNHDHHQPKQKLVPYNPNSTTAASFSSSSVAVDFILNQEQVTIPHKPKVSFYIPPDSTDREYSNSSTTIYNNYAKLDNESVDLKAASYISSVQERFRLERINSERKQFPHHQQEVLQLQQ</sequence>
<dbReference type="OrthoDB" id="1305651at2759"/>
<dbReference type="Proteomes" id="UP001152561">
    <property type="component" value="Unassembled WGS sequence"/>
</dbReference>
<reference evidence="2" key="1">
    <citation type="journal article" date="2023" name="Proc. Natl. Acad. Sci. U.S.A.">
        <title>Genomic and structural basis for evolution of tropane alkaloid biosynthesis.</title>
        <authorList>
            <person name="Wanga Y.-J."/>
            <person name="Taina T."/>
            <person name="Yua J.-Y."/>
            <person name="Lia J."/>
            <person name="Xua B."/>
            <person name="Chenc J."/>
            <person name="D'Auriad J.C."/>
            <person name="Huanga J.-P."/>
            <person name="Huanga S.-X."/>
        </authorList>
    </citation>
    <scope>NUCLEOTIDE SEQUENCE [LARGE SCALE GENOMIC DNA]</scope>
    <source>
        <strain evidence="2">cv. KIB-2019</strain>
    </source>
</reference>
<proteinExistence type="predicted"/>
<comment type="caution">
    <text evidence="1">The sequence shown here is derived from an EMBL/GenBank/DDBJ whole genome shotgun (WGS) entry which is preliminary data.</text>
</comment>
<dbReference type="AlphaFoldDB" id="A0A9Q1M579"/>
<name>A0A9Q1M579_9SOLA</name>
<dbReference type="PANTHER" id="PTHR36030">
    <property type="entry name" value="CALMODULIN-BINDING DOMAIN-CONTAINING PROTEIN"/>
    <property type="match status" value="1"/>
</dbReference>
<dbReference type="PANTHER" id="PTHR36030:SF4">
    <property type="entry name" value="DUF4005 DOMAIN-CONTAINING PROTEIN"/>
    <property type="match status" value="1"/>
</dbReference>
<evidence type="ECO:0000313" key="1">
    <source>
        <dbReference type="EMBL" id="KAJ8549863.1"/>
    </source>
</evidence>
<dbReference type="EMBL" id="JAJAGQ010000011">
    <property type="protein sequence ID" value="KAJ8549863.1"/>
    <property type="molecule type" value="Genomic_DNA"/>
</dbReference>
<accession>A0A9Q1M579</accession>
<keyword evidence="2" id="KW-1185">Reference proteome</keyword>
<organism evidence="1 2">
    <name type="scientific">Anisodus acutangulus</name>
    <dbReference type="NCBI Taxonomy" id="402998"/>
    <lineage>
        <taxon>Eukaryota</taxon>
        <taxon>Viridiplantae</taxon>
        <taxon>Streptophyta</taxon>
        <taxon>Embryophyta</taxon>
        <taxon>Tracheophyta</taxon>
        <taxon>Spermatophyta</taxon>
        <taxon>Magnoliopsida</taxon>
        <taxon>eudicotyledons</taxon>
        <taxon>Gunneridae</taxon>
        <taxon>Pentapetalae</taxon>
        <taxon>asterids</taxon>
        <taxon>lamiids</taxon>
        <taxon>Solanales</taxon>
        <taxon>Solanaceae</taxon>
        <taxon>Solanoideae</taxon>
        <taxon>Hyoscyameae</taxon>
        <taxon>Anisodus</taxon>
    </lineage>
</organism>